<organism evidence="2 3">
    <name type="scientific">Hydrogenothermus marinus</name>
    <dbReference type="NCBI Taxonomy" id="133270"/>
    <lineage>
        <taxon>Bacteria</taxon>
        <taxon>Pseudomonadati</taxon>
        <taxon>Aquificota</taxon>
        <taxon>Aquificia</taxon>
        <taxon>Aquificales</taxon>
        <taxon>Hydrogenothermaceae</taxon>
        <taxon>Hydrogenothermus</taxon>
    </lineage>
</organism>
<keyword evidence="1" id="KW-0472">Membrane</keyword>
<dbReference type="RefSeq" id="WP_121922854.1">
    <property type="nucleotide sequence ID" value="NZ_REFO01000011.1"/>
</dbReference>
<feature type="transmembrane region" description="Helical" evidence="1">
    <location>
        <begin position="6"/>
        <end position="26"/>
    </location>
</feature>
<keyword evidence="1" id="KW-1133">Transmembrane helix</keyword>
<accession>A0A3M0BIP7</accession>
<sequence length="108" mass="12389">MEKILIYGFLFILGLLAGFFYFTNLWKSVNQHKENKSKLIFSSFLRFPIPIIAAIIGGFLAGVVGIIIVIFGFSVFQIFYLVKKGSQLKKDLEEYAKTLEEENKEKDN</sequence>
<dbReference type="Proteomes" id="UP000280842">
    <property type="component" value="Unassembled WGS sequence"/>
</dbReference>
<feature type="transmembrane region" description="Helical" evidence="1">
    <location>
        <begin position="63"/>
        <end position="82"/>
    </location>
</feature>
<keyword evidence="3" id="KW-1185">Reference proteome</keyword>
<dbReference type="AlphaFoldDB" id="A0A3M0BIP7"/>
<protein>
    <submittedName>
        <fullName evidence="2">F1-F0 ATPase (N-ATPase) AtpR subunit</fullName>
    </submittedName>
</protein>
<evidence type="ECO:0000256" key="1">
    <source>
        <dbReference type="SAM" id="Phobius"/>
    </source>
</evidence>
<evidence type="ECO:0000313" key="3">
    <source>
        <dbReference type="Proteomes" id="UP000280842"/>
    </source>
</evidence>
<proteinExistence type="predicted"/>
<evidence type="ECO:0000313" key="2">
    <source>
        <dbReference type="EMBL" id="RMA97061.1"/>
    </source>
</evidence>
<comment type="caution">
    <text evidence="2">The sequence shown here is derived from an EMBL/GenBank/DDBJ whole genome shotgun (WGS) entry which is preliminary data.</text>
</comment>
<gene>
    <name evidence="2" type="ORF">CLV39_0714</name>
</gene>
<keyword evidence="1" id="KW-0812">Transmembrane</keyword>
<feature type="transmembrane region" description="Helical" evidence="1">
    <location>
        <begin position="38"/>
        <end position="57"/>
    </location>
</feature>
<reference evidence="2 3" key="1">
    <citation type="submission" date="2018-10" db="EMBL/GenBank/DDBJ databases">
        <title>Genomic Encyclopedia of Archaeal and Bacterial Type Strains, Phase II (KMG-II): from individual species to whole genera.</title>
        <authorList>
            <person name="Goeker M."/>
        </authorList>
    </citation>
    <scope>NUCLEOTIDE SEQUENCE [LARGE SCALE GENOMIC DNA]</scope>
    <source>
        <strain evidence="2 3">VM1</strain>
    </source>
</reference>
<name>A0A3M0BIP7_9AQUI</name>
<dbReference type="EMBL" id="REFO01000011">
    <property type="protein sequence ID" value="RMA97061.1"/>
    <property type="molecule type" value="Genomic_DNA"/>
</dbReference>